<gene>
    <name evidence="2" type="ORF">FRACA_160032</name>
</gene>
<sequence>MMTQGVPPPPAGRRSRSMTDSPPWVGAVMIATLLLPALVLITYTLLPLPGQERFGRGNYLLAGAVFAANILLPRLLRRVRRLRRALRRHRARRRARQAARER</sequence>
<proteinExistence type="predicted"/>
<evidence type="ECO:0000256" key="1">
    <source>
        <dbReference type="SAM" id="Phobius"/>
    </source>
</evidence>
<feature type="transmembrane region" description="Helical" evidence="1">
    <location>
        <begin position="58"/>
        <end position="76"/>
    </location>
</feature>
<keyword evidence="1" id="KW-0812">Transmembrane</keyword>
<dbReference type="AlphaFoldDB" id="A0A2I2KMJ1"/>
<organism evidence="2 3">
    <name type="scientific">Frankia canadensis</name>
    <dbReference type="NCBI Taxonomy" id="1836972"/>
    <lineage>
        <taxon>Bacteria</taxon>
        <taxon>Bacillati</taxon>
        <taxon>Actinomycetota</taxon>
        <taxon>Actinomycetes</taxon>
        <taxon>Frankiales</taxon>
        <taxon>Frankiaceae</taxon>
        <taxon>Frankia</taxon>
    </lineage>
</organism>
<feature type="transmembrane region" description="Helical" evidence="1">
    <location>
        <begin position="24"/>
        <end position="46"/>
    </location>
</feature>
<dbReference type="EMBL" id="FZMO01000068">
    <property type="protein sequence ID" value="SNQ46880.1"/>
    <property type="molecule type" value="Genomic_DNA"/>
</dbReference>
<evidence type="ECO:0000313" key="2">
    <source>
        <dbReference type="EMBL" id="SNQ46880.1"/>
    </source>
</evidence>
<dbReference type="Proteomes" id="UP000234331">
    <property type="component" value="Unassembled WGS sequence"/>
</dbReference>
<keyword evidence="3" id="KW-1185">Reference proteome</keyword>
<evidence type="ECO:0000313" key="3">
    <source>
        <dbReference type="Proteomes" id="UP000234331"/>
    </source>
</evidence>
<reference evidence="2 3" key="1">
    <citation type="submission" date="2017-06" db="EMBL/GenBank/DDBJ databases">
        <authorList>
            <person name="Kim H.J."/>
            <person name="Triplett B.A."/>
        </authorList>
    </citation>
    <scope>NUCLEOTIDE SEQUENCE [LARGE SCALE GENOMIC DNA]</scope>
    <source>
        <strain evidence="2">FRACA_ARgP5</strain>
    </source>
</reference>
<accession>A0A2I2KMJ1</accession>
<keyword evidence="1" id="KW-1133">Transmembrane helix</keyword>
<keyword evidence="1" id="KW-0472">Membrane</keyword>
<name>A0A2I2KMJ1_9ACTN</name>
<protein>
    <submittedName>
        <fullName evidence="2">Uncharacterized protein</fullName>
    </submittedName>
</protein>